<dbReference type="GO" id="GO:0031564">
    <property type="term" value="P:transcription antitermination"/>
    <property type="evidence" value="ECO:0007669"/>
    <property type="project" value="UniProtKB-KW"/>
</dbReference>
<dbReference type="SUPFAM" id="SSF48013">
    <property type="entry name" value="NusB-like"/>
    <property type="match status" value="1"/>
</dbReference>
<dbReference type="HAMAP" id="MF_00073">
    <property type="entry name" value="NusB"/>
    <property type="match status" value="1"/>
</dbReference>
<name>A0A6I6GJA4_9BACT</name>
<dbReference type="Gene3D" id="1.10.940.10">
    <property type="entry name" value="NusB-like"/>
    <property type="match status" value="1"/>
</dbReference>
<dbReference type="NCBIfam" id="TIGR01951">
    <property type="entry name" value="nusB"/>
    <property type="match status" value="1"/>
</dbReference>
<evidence type="ECO:0000259" key="7">
    <source>
        <dbReference type="Pfam" id="PF01029"/>
    </source>
</evidence>
<protein>
    <recommendedName>
        <fullName evidence="6">Transcription antitermination protein NusB</fullName>
    </recommendedName>
    <alternativeName>
        <fullName evidence="6">Antitermination factor NusB</fullName>
    </alternativeName>
</protein>
<evidence type="ECO:0000256" key="1">
    <source>
        <dbReference type="ARBA" id="ARBA00005952"/>
    </source>
</evidence>
<evidence type="ECO:0000256" key="5">
    <source>
        <dbReference type="ARBA" id="ARBA00023163"/>
    </source>
</evidence>
<dbReference type="Pfam" id="PF01029">
    <property type="entry name" value="NusB"/>
    <property type="match status" value="1"/>
</dbReference>
<dbReference type="GO" id="GO:0005829">
    <property type="term" value="C:cytosol"/>
    <property type="evidence" value="ECO:0007669"/>
    <property type="project" value="TreeGrafter"/>
</dbReference>
<keyword evidence="9" id="KW-1185">Reference proteome</keyword>
<dbReference type="GO" id="GO:0003723">
    <property type="term" value="F:RNA binding"/>
    <property type="evidence" value="ECO:0007669"/>
    <property type="project" value="UniProtKB-UniRule"/>
</dbReference>
<organism evidence="8 9">
    <name type="scientific">Phnomibacter ginsenosidimutans</name>
    <dbReference type="NCBI Taxonomy" id="2676868"/>
    <lineage>
        <taxon>Bacteria</taxon>
        <taxon>Pseudomonadati</taxon>
        <taxon>Bacteroidota</taxon>
        <taxon>Chitinophagia</taxon>
        <taxon>Chitinophagales</taxon>
        <taxon>Chitinophagaceae</taxon>
        <taxon>Phnomibacter</taxon>
    </lineage>
</organism>
<gene>
    <name evidence="6 8" type="primary">nusB</name>
    <name evidence="8" type="ORF">GLV81_06280</name>
</gene>
<dbReference type="Proteomes" id="UP000426027">
    <property type="component" value="Chromosome"/>
</dbReference>
<evidence type="ECO:0000256" key="2">
    <source>
        <dbReference type="ARBA" id="ARBA00022814"/>
    </source>
</evidence>
<accession>A0A6I6GJA4</accession>
<comment type="function">
    <text evidence="6">Involved in transcription antitermination. Required for transcription of ribosomal RNA (rRNA) genes. Binds specifically to the boxA antiterminator sequence of the ribosomal RNA (rrn) operons.</text>
</comment>
<keyword evidence="4 6" id="KW-0805">Transcription regulation</keyword>
<keyword evidence="3 6" id="KW-0694">RNA-binding</keyword>
<evidence type="ECO:0000256" key="3">
    <source>
        <dbReference type="ARBA" id="ARBA00022884"/>
    </source>
</evidence>
<dbReference type="InterPro" id="IPR006027">
    <property type="entry name" value="NusB_RsmB_TIM44"/>
</dbReference>
<dbReference type="GO" id="GO:0006353">
    <property type="term" value="P:DNA-templated transcription termination"/>
    <property type="evidence" value="ECO:0007669"/>
    <property type="project" value="UniProtKB-UniRule"/>
</dbReference>
<keyword evidence="2 6" id="KW-0889">Transcription antitermination</keyword>
<dbReference type="RefSeq" id="WP_157477802.1">
    <property type="nucleotide sequence ID" value="NZ_CP046566.1"/>
</dbReference>
<dbReference type="EMBL" id="CP046566">
    <property type="protein sequence ID" value="QGW27748.1"/>
    <property type="molecule type" value="Genomic_DNA"/>
</dbReference>
<dbReference type="AlphaFoldDB" id="A0A6I6GJA4"/>
<dbReference type="KEGG" id="fls:GLV81_06280"/>
<keyword evidence="5 6" id="KW-0804">Transcription</keyword>
<evidence type="ECO:0000256" key="4">
    <source>
        <dbReference type="ARBA" id="ARBA00023015"/>
    </source>
</evidence>
<proteinExistence type="inferred from homology"/>
<dbReference type="InterPro" id="IPR035926">
    <property type="entry name" value="NusB-like_sf"/>
</dbReference>
<dbReference type="PANTHER" id="PTHR11078">
    <property type="entry name" value="N UTILIZATION SUBSTANCE PROTEIN B-RELATED"/>
    <property type="match status" value="1"/>
</dbReference>
<evidence type="ECO:0000256" key="6">
    <source>
        <dbReference type="HAMAP-Rule" id="MF_00073"/>
    </source>
</evidence>
<dbReference type="PANTHER" id="PTHR11078:SF3">
    <property type="entry name" value="ANTITERMINATION NUSB DOMAIN-CONTAINING PROTEIN"/>
    <property type="match status" value="1"/>
</dbReference>
<sequence>MISRRNIRVKVMQCLYALRTGNELPFPSKVFQNSKKPVTPAASESTAEKLLRRQFDYSISLFIYQVWFLTEVARYAETDARNRAAKHLPTAEDLSVPVKIAGNELLWRILESSFYKDGVEQYQPSMIEESQEWIKKTYNLLTQSTPYAVYNSAEGREKKSEKEILEFIYNDLMLANEDWVSFIEELYTNWDDDAEMLQLLMLHYLQKPGVFQLKEMIGQEKFVFACQLLDAAEKKKTVLDEWITPKLRNWDADRLAQLDMILLELGVAEFLFFETIPPKVTINEYIDLAKAYSTNQSGQFVNGILDNIRKELEAAGKMEKVAFKK</sequence>
<comment type="similarity">
    <text evidence="1 6">Belongs to the NusB family.</text>
</comment>
<dbReference type="InterPro" id="IPR011605">
    <property type="entry name" value="NusB_fam"/>
</dbReference>
<feature type="domain" description="NusB/RsmB/TIM44" evidence="7">
    <location>
        <begin position="213"/>
        <end position="309"/>
    </location>
</feature>
<evidence type="ECO:0000313" key="8">
    <source>
        <dbReference type="EMBL" id="QGW27748.1"/>
    </source>
</evidence>
<evidence type="ECO:0000313" key="9">
    <source>
        <dbReference type="Proteomes" id="UP000426027"/>
    </source>
</evidence>
<reference evidence="8 9" key="1">
    <citation type="submission" date="2019-11" db="EMBL/GenBank/DDBJ databases">
        <authorList>
            <person name="Im W.T."/>
        </authorList>
    </citation>
    <scope>NUCLEOTIDE SEQUENCE [LARGE SCALE GENOMIC DNA]</scope>
    <source>
        <strain evidence="8 9">SB-02</strain>
    </source>
</reference>